<protein>
    <submittedName>
        <fullName evidence="1">Uncharacterized protein</fullName>
    </submittedName>
</protein>
<proteinExistence type="predicted"/>
<evidence type="ECO:0000313" key="2">
    <source>
        <dbReference type="Proteomes" id="UP000177354"/>
    </source>
</evidence>
<name>A0A1F5Z1G9_9BACT</name>
<dbReference type="AlphaFoldDB" id="A0A1F5Z1G9"/>
<organism evidence="1 2">
    <name type="scientific">Candidatus Gottesmanbacteria bacterium RIFCSPHIGHO2_01_FULL_40_15</name>
    <dbReference type="NCBI Taxonomy" id="1798376"/>
    <lineage>
        <taxon>Bacteria</taxon>
        <taxon>Candidatus Gottesmaniibacteriota</taxon>
    </lineage>
</organism>
<dbReference type="Proteomes" id="UP000177354">
    <property type="component" value="Unassembled WGS sequence"/>
</dbReference>
<gene>
    <name evidence="1" type="ORF">A2777_05285</name>
</gene>
<evidence type="ECO:0000313" key="1">
    <source>
        <dbReference type="EMBL" id="OGG06298.1"/>
    </source>
</evidence>
<comment type="caution">
    <text evidence="1">The sequence shown here is derived from an EMBL/GenBank/DDBJ whole genome shotgun (WGS) entry which is preliminary data.</text>
</comment>
<dbReference type="EMBL" id="MFJF01000017">
    <property type="protein sequence ID" value="OGG06298.1"/>
    <property type="molecule type" value="Genomic_DNA"/>
</dbReference>
<sequence length="665" mass="75000">MWPILAALISSIIGLGAGLVGFGNPQTSYPAGLVTPTPYFRACFHPQPAIKLTLSWPDDFINVPDNRPQLNPGKFSGLPPVFSSNGDANSDGVADCKNMVLNSNTSDIQMPQAQRTYIQVRSDVRISSCKTDELAGQFGTGFCPETENAQINAVRHRGSCTLSDYTDLRKVAETVVNGEPKEIFWNPFSYNTGCNYTQDKNCGPPENRSNPNLKDFVYVLKKRDAFDPASRPGCPVLWDAGSTNADACSHYFDVYIAQDFYEQAKLAPPTSDPNNPYYFVKNIVENCQEQSHFTPVPDSILWIPPSFIRQPFLPVTQGLSPLPDKINPQNQIERTNYNYFIWSKSEIIKTGITNLVKITQSQESLNICIPNLPKNNCYDPVGTISFTGEDAKAENFKVYSRISAPQTFILVKTTDTTITHIYMITDKDMPTQTRHDPTLQLRSMEFISQNQWTWATPWCKPAVYLYPEKETEINVKLSLHGKLTYSDPPYNNLIGWKIIAKPDGQLSVKDTSDGGEATTSTPPRWSNKTYPYLYYEADIKGIDIPDKGWVFPRNELKLNLNKILLKIGFNDKEVKDFMDYWLPKLKEKPWYFVTLIPEDLINVKEKLILSQNPDTLIRTRVVFEGLDSPLTVSPLTLPDYKIRSGFTVTDWGGTIIGRSCTDLKF</sequence>
<reference evidence="1 2" key="1">
    <citation type="journal article" date="2016" name="Nat. Commun.">
        <title>Thousands of microbial genomes shed light on interconnected biogeochemical processes in an aquifer system.</title>
        <authorList>
            <person name="Anantharaman K."/>
            <person name="Brown C.T."/>
            <person name="Hug L.A."/>
            <person name="Sharon I."/>
            <person name="Castelle C.J."/>
            <person name="Probst A.J."/>
            <person name="Thomas B.C."/>
            <person name="Singh A."/>
            <person name="Wilkins M.J."/>
            <person name="Karaoz U."/>
            <person name="Brodie E.L."/>
            <person name="Williams K.H."/>
            <person name="Hubbard S.S."/>
            <person name="Banfield J.F."/>
        </authorList>
    </citation>
    <scope>NUCLEOTIDE SEQUENCE [LARGE SCALE GENOMIC DNA]</scope>
</reference>
<accession>A0A1F5Z1G9</accession>